<evidence type="ECO:0000313" key="1">
    <source>
        <dbReference type="EMBL" id="CAI8053760.1"/>
    </source>
</evidence>
<sequence length="85" mass="9357">MPDDVVKEMKTQIAAGRHGEALIESTSNGRVLKHGSAIALQLVQNDLWLSCNRVKYCATEPCPGLFFDSPDGATCRGEAFWIYRA</sequence>
<proteinExistence type="predicted"/>
<feature type="non-terminal residue" evidence="1">
    <location>
        <position position="1"/>
    </location>
</feature>
<accession>A0AA35TST7</accession>
<dbReference type="AlphaFoldDB" id="A0AA35TST7"/>
<name>A0AA35TST7_GEOBA</name>
<evidence type="ECO:0000313" key="2">
    <source>
        <dbReference type="Proteomes" id="UP001174909"/>
    </source>
</evidence>
<reference evidence="1" key="1">
    <citation type="submission" date="2023-03" db="EMBL/GenBank/DDBJ databases">
        <authorList>
            <person name="Steffen K."/>
            <person name="Cardenas P."/>
        </authorList>
    </citation>
    <scope>NUCLEOTIDE SEQUENCE</scope>
</reference>
<comment type="caution">
    <text evidence="1">The sequence shown here is derived from an EMBL/GenBank/DDBJ whole genome shotgun (WGS) entry which is preliminary data.</text>
</comment>
<dbReference type="Proteomes" id="UP001174909">
    <property type="component" value="Unassembled WGS sequence"/>
</dbReference>
<keyword evidence="2" id="KW-1185">Reference proteome</keyword>
<organism evidence="1 2">
    <name type="scientific">Geodia barretti</name>
    <name type="common">Barrett's horny sponge</name>
    <dbReference type="NCBI Taxonomy" id="519541"/>
    <lineage>
        <taxon>Eukaryota</taxon>
        <taxon>Metazoa</taxon>
        <taxon>Porifera</taxon>
        <taxon>Demospongiae</taxon>
        <taxon>Heteroscleromorpha</taxon>
        <taxon>Tetractinellida</taxon>
        <taxon>Astrophorina</taxon>
        <taxon>Geodiidae</taxon>
        <taxon>Geodia</taxon>
    </lineage>
</organism>
<protein>
    <submittedName>
        <fullName evidence="1">Uncharacterized protein</fullName>
    </submittedName>
</protein>
<gene>
    <name evidence="1" type="ORF">GBAR_LOCUS29371</name>
</gene>
<dbReference type="EMBL" id="CASHTH010004120">
    <property type="protein sequence ID" value="CAI8053760.1"/>
    <property type="molecule type" value="Genomic_DNA"/>
</dbReference>